<dbReference type="HAMAP" id="MF_01629">
    <property type="entry name" value="PdxH"/>
    <property type="match status" value="1"/>
</dbReference>
<gene>
    <name evidence="10" type="ORF">BDEG_23261</name>
    <name evidence="11" type="ORF">BDEG_23342</name>
</gene>
<dbReference type="InterPro" id="IPR019740">
    <property type="entry name" value="Pyridox_Oxase_CS"/>
</dbReference>
<dbReference type="InterPro" id="IPR019576">
    <property type="entry name" value="Pyridoxamine_oxidase_dimer_C"/>
</dbReference>
<dbReference type="VEuPathDB" id="FungiDB:BDEG_23261"/>
<feature type="domain" description="Pyridoxine 5'-phosphate oxidase dimerisation C-terminal" evidence="9">
    <location>
        <begin position="178"/>
        <end position="229"/>
    </location>
</feature>
<dbReference type="EMBL" id="DS022303">
    <property type="protein sequence ID" value="OAJ39412.1"/>
    <property type="molecule type" value="Genomic_DNA"/>
</dbReference>
<dbReference type="InterPro" id="IPR011576">
    <property type="entry name" value="Pyridox_Oxase_N"/>
</dbReference>
<dbReference type="SUPFAM" id="SSF50475">
    <property type="entry name" value="FMN-binding split barrel"/>
    <property type="match status" value="1"/>
</dbReference>
<evidence type="ECO:0000256" key="5">
    <source>
        <dbReference type="ARBA" id="ARBA00022630"/>
    </source>
</evidence>
<organism evidence="10 12">
    <name type="scientific">Batrachochytrium dendrobatidis (strain JEL423)</name>
    <dbReference type="NCBI Taxonomy" id="403673"/>
    <lineage>
        <taxon>Eukaryota</taxon>
        <taxon>Fungi</taxon>
        <taxon>Fungi incertae sedis</taxon>
        <taxon>Chytridiomycota</taxon>
        <taxon>Chytridiomycota incertae sedis</taxon>
        <taxon>Chytridiomycetes</taxon>
        <taxon>Rhizophydiales</taxon>
        <taxon>Rhizophydiales incertae sedis</taxon>
        <taxon>Batrachochytrium</taxon>
    </lineage>
</organism>
<dbReference type="OrthoDB" id="303614at2759"/>
<dbReference type="eggNOG" id="KOG2586">
    <property type="taxonomic scope" value="Eukaryota"/>
</dbReference>
<keyword evidence="6" id="KW-0288">FMN</keyword>
<protein>
    <recommendedName>
        <fullName evidence="4">pyridoxal 5'-phosphate synthase</fullName>
        <ecNumber evidence="4">1.4.3.5</ecNumber>
    </recommendedName>
</protein>
<dbReference type="Proteomes" id="UP000077115">
    <property type="component" value="Unassembled WGS sequence"/>
</dbReference>
<name>A0A177WHY7_BATDL</name>
<accession>A0A177WHY7</accession>
<evidence type="ECO:0000259" key="9">
    <source>
        <dbReference type="Pfam" id="PF10590"/>
    </source>
</evidence>
<dbReference type="PROSITE" id="PS01064">
    <property type="entry name" value="PYRIDOX_OXIDASE"/>
    <property type="match status" value="1"/>
</dbReference>
<dbReference type="PIRSF" id="PIRSF000190">
    <property type="entry name" value="Pyd_amn-ph_oxd"/>
    <property type="match status" value="1"/>
</dbReference>
<dbReference type="PANTHER" id="PTHR10851">
    <property type="entry name" value="PYRIDOXINE-5-PHOSPHATE OXIDASE"/>
    <property type="match status" value="1"/>
</dbReference>
<dbReference type="Pfam" id="PF01243">
    <property type="entry name" value="PNPOx_N"/>
    <property type="match status" value="1"/>
</dbReference>
<evidence type="ECO:0000313" key="12">
    <source>
        <dbReference type="Proteomes" id="UP000077115"/>
    </source>
</evidence>
<evidence type="ECO:0000256" key="2">
    <source>
        <dbReference type="ARBA" id="ARBA00004738"/>
    </source>
</evidence>
<comment type="pathway">
    <text evidence="2">Cofactor metabolism; pyridoxal 5'-phosphate salvage; pyridoxal 5'-phosphate from pyridoxamine 5'-phosphate: step 1/1.</text>
</comment>
<dbReference type="Pfam" id="PF10590">
    <property type="entry name" value="PNP_phzG_C"/>
    <property type="match status" value="1"/>
</dbReference>
<evidence type="ECO:0000256" key="6">
    <source>
        <dbReference type="ARBA" id="ARBA00022643"/>
    </source>
</evidence>
<proteinExistence type="inferred from homology"/>
<comment type="pathway">
    <text evidence="3">Cofactor metabolism; pyridoxal 5'-phosphate salvage; pyridoxal 5'-phosphate from pyridoxine 5'-phosphate: step 1/1.</text>
</comment>
<feature type="domain" description="Pyridoxamine 5'-phosphate oxidase N-terminal" evidence="8">
    <location>
        <begin position="49"/>
        <end position="156"/>
    </location>
</feature>
<evidence type="ECO:0000256" key="3">
    <source>
        <dbReference type="ARBA" id="ARBA00005037"/>
    </source>
</evidence>
<reference evidence="10 12" key="2">
    <citation type="submission" date="2016-05" db="EMBL/GenBank/DDBJ databases">
        <title>Lineage-specific infection strategies underlie the spectrum of fungal disease in amphibians.</title>
        <authorList>
            <person name="Cuomo C.A."/>
            <person name="Farrer R.A."/>
            <person name="James T."/>
            <person name="Longcore J."/>
            <person name="Birren B."/>
        </authorList>
    </citation>
    <scope>NUCLEOTIDE SEQUENCE [LARGE SCALE GENOMIC DNA]</scope>
    <source>
        <strain evidence="10 12">JEL423</strain>
    </source>
</reference>
<dbReference type="VEuPathDB" id="FungiDB:BDEG_23342"/>
<dbReference type="STRING" id="403673.A0A177WHY7"/>
<dbReference type="GO" id="GO:0010181">
    <property type="term" value="F:FMN binding"/>
    <property type="evidence" value="ECO:0007669"/>
    <property type="project" value="InterPro"/>
</dbReference>
<comment type="cofactor">
    <cofactor evidence="1">
        <name>FMN</name>
        <dbReference type="ChEBI" id="CHEBI:58210"/>
    </cofactor>
</comment>
<dbReference type="AlphaFoldDB" id="A0A177WHY7"/>
<evidence type="ECO:0000256" key="1">
    <source>
        <dbReference type="ARBA" id="ARBA00001917"/>
    </source>
</evidence>
<evidence type="ECO:0000256" key="4">
    <source>
        <dbReference type="ARBA" id="ARBA00012801"/>
    </source>
</evidence>
<dbReference type="NCBIfam" id="TIGR00558">
    <property type="entry name" value="pdxH"/>
    <property type="match status" value="1"/>
</dbReference>
<dbReference type="GO" id="GO:0004733">
    <property type="term" value="F:pyridoxamine phosphate oxidase activity"/>
    <property type="evidence" value="ECO:0007669"/>
    <property type="project" value="UniProtKB-EC"/>
</dbReference>
<dbReference type="EMBL" id="DS022303">
    <property type="protein sequence ID" value="OAJ39503.1"/>
    <property type="molecule type" value="Genomic_DNA"/>
</dbReference>
<reference evidence="10 12" key="1">
    <citation type="submission" date="2006-10" db="EMBL/GenBank/DDBJ databases">
        <title>The Genome Sequence of Batrachochytrium dendrobatidis JEL423.</title>
        <authorList>
            <consortium name="The Broad Institute Genome Sequencing Platform"/>
            <person name="Birren B."/>
            <person name="Lander E."/>
            <person name="Galagan J."/>
            <person name="Cuomo C."/>
            <person name="Devon K."/>
            <person name="Jaffe D."/>
            <person name="Butler J."/>
            <person name="Alvarez P."/>
            <person name="Gnerre S."/>
            <person name="Grabherr M."/>
            <person name="Kleber M."/>
            <person name="Mauceli E."/>
            <person name="Brockman W."/>
            <person name="Young S."/>
            <person name="LaButti K."/>
            <person name="Sykes S."/>
            <person name="DeCaprio D."/>
            <person name="Crawford M."/>
            <person name="Koehrsen M."/>
            <person name="Engels R."/>
            <person name="Montgomery P."/>
            <person name="Pearson M."/>
            <person name="Howarth C."/>
            <person name="Larson L."/>
            <person name="White J."/>
            <person name="O'Leary S."/>
            <person name="Kodira C."/>
            <person name="Zeng Q."/>
            <person name="Yandava C."/>
            <person name="Alvarado L."/>
            <person name="Longcore J."/>
            <person name="James T."/>
        </authorList>
    </citation>
    <scope>NUCLEOTIDE SEQUENCE [LARGE SCALE GENOMIC DNA]</scope>
    <source>
        <strain evidence="10 12">JEL423</strain>
    </source>
</reference>
<dbReference type="NCBIfam" id="NF004231">
    <property type="entry name" value="PRK05679.1"/>
    <property type="match status" value="1"/>
</dbReference>
<sequence>MDLDSGSLASMRISYEQDVLVEDAAPKDPFELLNAWLIQAKTQLPADAEPNAVALATASAETGRPSCRMVLLKGLDARGLTIFTNYDSRKAQEMEKNPWAAMTFWWGQRSARFEGRIVRIDPAESDQYYASRPLGSRIGAWASPQSTTIQGRSELEALHQSFVEQFQDDADPPRPPHWGGYRLVPDVVEFWQGRRSRLHDRLKYSRDINLDRINDPAAHGSWTMCRLAP</sequence>
<dbReference type="InterPro" id="IPR000659">
    <property type="entry name" value="Pyridox_Oxase"/>
</dbReference>
<keyword evidence="5" id="KW-0285">Flavoprotein</keyword>
<evidence type="ECO:0000259" key="8">
    <source>
        <dbReference type="Pfam" id="PF01243"/>
    </source>
</evidence>
<dbReference type="PANTHER" id="PTHR10851:SF0">
    <property type="entry name" value="PYRIDOXINE-5'-PHOSPHATE OXIDASE"/>
    <property type="match status" value="1"/>
</dbReference>
<dbReference type="EC" id="1.4.3.5" evidence="4"/>
<evidence type="ECO:0000256" key="7">
    <source>
        <dbReference type="ARBA" id="ARBA00023002"/>
    </source>
</evidence>
<dbReference type="GO" id="GO:0008615">
    <property type="term" value="P:pyridoxine biosynthetic process"/>
    <property type="evidence" value="ECO:0007669"/>
    <property type="project" value="InterPro"/>
</dbReference>
<evidence type="ECO:0000313" key="11">
    <source>
        <dbReference type="EMBL" id="OAJ39503.1"/>
    </source>
</evidence>
<keyword evidence="7" id="KW-0560">Oxidoreductase</keyword>
<dbReference type="Gene3D" id="2.30.110.10">
    <property type="entry name" value="Electron Transport, Fmn-binding Protein, Chain A"/>
    <property type="match status" value="1"/>
</dbReference>
<dbReference type="UniPathway" id="UPA01068">
    <property type="reaction ID" value="UER00304"/>
</dbReference>
<evidence type="ECO:0000313" key="10">
    <source>
        <dbReference type="EMBL" id="OAJ39412.1"/>
    </source>
</evidence>
<dbReference type="InterPro" id="IPR012349">
    <property type="entry name" value="Split_barrel_FMN-bd"/>
</dbReference>